<feature type="non-terminal residue" evidence="1">
    <location>
        <position position="1"/>
    </location>
</feature>
<comment type="caution">
    <text evidence="1">The sequence shown here is derived from an EMBL/GenBank/DDBJ whole genome shotgun (WGS) entry which is preliminary data.</text>
</comment>
<dbReference type="Proteomes" id="UP001145114">
    <property type="component" value="Unassembled WGS sequence"/>
</dbReference>
<feature type="non-terminal residue" evidence="1">
    <location>
        <position position="185"/>
    </location>
</feature>
<keyword evidence="2" id="KW-1185">Reference proteome</keyword>
<dbReference type="EMBL" id="JAMZIH010004539">
    <property type="protein sequence ID" value="KAJ1676230.1"/>
    <property type="molecule type" value="Genomic_DNA"/>
</dbReference>
<protein>
    <submittedName>
        <fullName evidence="1">Uncharacterized protein</fullName>
    </submittedName>
</protein>
<evidence type="ECO:0000313" key="2">
    <source>
        <dbReference type="Proteomes" id="UP001145114"/>
    </source>
</evidence>
<sequence length="185" mass="20700">EDGNFMLEKLVEAMPPEVLDHVIENQCDSTEDGRMMLSSQKYEFDLERDVADVTNINLRGVTELRISDPETLVMFALGVGEAVNNDDIDIQSKDRNVLIVENLLRNVRWPRVSKLDVAIPYIDIERVITCAERRLPMLLELKCIVSKESIPLVVERIARGDPATPFSSASFAAVPRSTGISSLTL</sequence>
<proteinExistence type="predicted"/>
<organism evidence="1 2">
    <name type="scientific">Spiromyces aspiralis</name>
    <dbReference type="NCBI Taxonomy" id="68401"/>
    <lineage>
        <taxon>Eukaryota</taxon>
        <taxon>Fungi</taxon>
        <taxon>Fungi incertae sedis</taxon>
        <taxon>Zoopagomycota</taxon>
        <taxon>Kickxellomycotina</taxon>
        <taxon>Kickxellomycetes</taxon>
        <taxon>Kickxellales</taxon>
        <taxon>Kickxellaceae</taxon>
        <taxon>Spiromyces</taxon>
    </lineage>
</organism>
<name>A0ACC1HJK9_9FUNG</name>
<evidence type="ECO:0000313" key="1">
    <source>
        <dbReference type="EMBL" id="KAJ1676230.1"/>
    </source>
</evidence>
<accession>A0ACC1HJK9</accession>
<gene>
    <name evidence="1" type="ORF">EV182_008609</name>
</gene>
<reference evidence="1" key="1">
    <citation type="submission" date="2022-06" db="EMBL/GenBank/DDBJ databases">
        <title>Phylogenomic reconstructions and comparative analyses of Kickxellomycotina fungi.</title>
        <authorList>
            <person name="Reynolds N.K."/>
            <person name="Stajich J.E."/>
            <person name="Barry K."/>
            <person name="Grigoriev I.V."/>
            <person name="Crous P."/>
            <person name="Smith M.E."/>
        </authorList>
    </citation>
    <scope>NUCLEOTIDE SEQUENCE</scope>
    <source>
        <strain evidence="1">RSA 2271</strain>
    </source>
</reference>